<protein>
    <submittedName>
        <fullName evidence="1">Uncharacterized protein</fullName>
    </submittedName>
</protein>
<accession>A0A4Y2QX67</accession>
<gene>
    <name evidence="1" type="ORF">AVEN_120039_1</name>
</gene>
<keyword evidence="2" id="KW-1185">Reference proteome</keyword>
<name>A0A4Y2QX67_ARAVE</name>
<evidence type="ECO:0000313" key="1">
    <source>
        <dbReference type="EMBL" id="GBN67967.1"/>
    </source>
</evidence>
<organism evidence="1 2">
    <name type="scientific">Araneus ventricosus</name>
    <name type="common">Orbweaver spider</name>
    <name type="synonym">Epeira ventricosa</name>
    <dbReference type="NCBI Taxonomy" id="182803"/>
    <lineage>
        <taxon>Eukaryota</taxon>
        <taxon>Metazoa</taxon>
        <taxon>Ecdysozoa</taxon>
        <taxon>Arthropoda</taxon>
        <taxon>Chelicerata</taxon>
        <taxon>Arachnida</taxon>
        <taxon>Araneae</taxon>
        <taxon>Araneomorphae</taxon>
        <taxon>Entelegynae</taxon>
        <taxon>Araneoidea</taxon>
        <taxon>Araneidae</taxon>
        <taxon>Araneus</taxon>
    </lineage>
</organism>
<dbReference type="OrthoDB" id="6433839at2759"/>
<proteinExistence type="predicted"/>
<comment type="caution">
    <text evidence="1">The sequence shown here is derived from an EMBL/GenBank/DDBJ whole genome shotgun (WGS) entry which is preliminary data.</text>
</comment>
<reference evidence="1 2" key="1">
    <citation type="journal article" date="2019" name="Sci. Rep.">
        <title>Orb-weaving spider Araneus ventricosus genome elucidates the spidroin gene catalogue.</title>
        <authorList>
            <person name="Kono N."/>
            <person name="Nakamura H."/>
            <person name="Ohtoshi R."/>
            <person name="Moran D.A.P."/>
            <person name="Shinohara A."/>
            <person name="Yoshida Y."/>
            <person name="Fujiwara M."/>
            <person name="Mori M."/>
            <person name="Tomita M."/>
            <person name="Arakawa K."/>
        </authorList>
    </citation>
    <scope>NUCLEOTIDE SEQUENCE [LARGE SCALE GENOMIC DNA]</scope>
</reference>
<sequence>MAKKIERRIFIKFCKKLDDICGEINTKSKKVCVEKWMSCARVYDLFKRFQDARENIESGDFQNIDKCQNIQDARKNKEIHDFQNIDKCQNFQDTRENIGSDDFQNIDKCQNIQDVRENNRIITLANTNLGFAKCQICF</sequence>
<dbReference type="AlphaFoldDB" id="A0A4Y2QX67"/>
<dbReference type="EMBL" id="BGPR01015088">
    <property type="protein sequence ID" value="GBN67967.1"/>
    <property type="molecule type" value="Genomic_DNA"/>
</dbReference>
<evidence type="ECO:0000313" key="2">
    <source>
        <dbReference type="Proteomes" id="UP000499080"/>
    </source>
</evidence>
<dbReference type="Proteomes" id="UP000499080">
    <property type="component" value="Unassembled WGS sequence"/>
</dbReference>